<dbReference type="PANTHER" id="PTHR24173:SF74">
    <property type="entry name" value="ANKYRIN REPEAT DOMAIN-CONTAINING PROTEIN 16"/>
    <property type="match status" value="1"/>
</dbReference>
<name>A0A8S1JFD8_9CHLO</name>
<proteinExistence type="predicted"/>
<dbReference type="SUPFAM" id="SSF48403">
    <property type="entry name" value="Ankyrin repeat"/>
    <property type="match status" value="1"/>
</dbReference>
<dbReference type="Proteomes" id="UP000708148">
    <property type="component" value="Unassembled WGS sequence"/>
</dbReference>
<dbReference type="Gene3D" id="1.25.40.20">
    <property type="entry name" value="Ankyrin repeat-containing domain"/>
    <property type="match status" value="2"/>
</dbReference>
<dbReference type="OrthoDB" id="539213at2759"/>
<reference evidence="5" key="1">
    <citation type="submission" date="2020-12" db="EMBL/GenBank/DDBJ databases">
        <authorList>
            <person name="Iha C."/>
        </authorList>
    </citation>
    <scope>NUCLEOTIDE SEQUENCE</scope>
</reference>
<sequence>MVQNCCLQLRCIWNLLPMLVLGTLNALWILARMPRRCFGHLPCWSYRLLAWARFDKLAPSRIQYIDSLANRDSFERCLHCAEHCAQMLCVIWCKLRPHCSPGDSGAPLLRLFAPGGDVTRGNPSLDVAVAIAAFRDPEAECIDARIPYAFTGLRYFRDWIDKHMKGESTTLPELGPHTTLEEQRVSRLSLSEKERQKVDKKLWDASVEGDVEAVIEALDDGAAVDVTFGRFGEKPLHVAASNGHSNVVRVLLAANADVDATKRTGTTALFVAAQNGHVGVVLALLAVDADYTKARPSDGSTPLYKGAENGHLDVVLALLEAGADPNRADHLGDAPLHISSAAVGAPSEDITNALLNSGADIDARGIAGLTPLMRAAYYGNLGVMKLLVNRGADVSLRSDNAFDAEQWVCWCLNDKEDQTLVQCTPGGCEQPDTVLAIEALFG</sequence>
<dbReference type="InterPro" id="IPR036770">
    <property type="entry name" value="Ankyrin_rpt-contain_sf"/>
</dbReference>
<evidence type="ECO:0000256" key="3">
    <source>
        <dbReference type="PROSITE-ProRule" id="PRU00023"/>
    </source>
</evidence>
<accession>A0A8S1JFD8</accession>
<gene>
    <name evidence="5" type="ORF">OSTQU699_LOCUS10029</name>
</gene>
<evidence type="ECO:0000256" key="2">
    <source>
        <dbReference type="ARBA" id="ARBA00023043"/>
    </source>
</evidence>
<feature type="transmembrane region" description="Helical" evidence="4">
    <location>
        <begin position="12"/>
        <end position="31"/>
    </location>
</feature>
<keyword evidence="1" id="KW-0677">Repeat</keyword>
<keyword evidence="4" id="KW-0812">Transmembrane</keyword>
<dbReference type="PANTHER" id="PTHR24173">
    <property type="entry name" value="ANKYRIN REPEAT CONTAINING"/>
    <property type="match status" value="1"/>
</dbReference>
<evidence type="ECO:0000256" key="1">
    <source>
        <dbReference type="ARBA" id="ARBA00022737"/>
    </source>
</evidence>
<dbReference type="PROSITE" id="PS50088">
    <property type="entry name" value="ANK_REPEAT"/>
    <property type="match status" value="5"/>
</dbReference>
<keyword evidence="4" id="KW-0472">Membrane</keyword>
<feature type="repeat" description="ANK" evidence="3">
    <location>
        <begin position="231"/>
        <end position="263"/>
    </location>
</feature>
<dbReference type="EMBL" id="CAJHUC010002942">
    <property type="protein sequence ID" value="CAD7704674.1"/>
    <property type="molecule type" value="Genomic_DNA"/>
</dbReference>
<dbReference type="Pfam" id="PF00023">
    <property type="entry name" value="Ank"/>
    <property type="match status" value="1"/>
</dbReference>
<feature type="repeat" description="ANK" evidence="3">
    <location>
        <begin position="367"/>
        <end position="399"/>
    </location>
</feature>
<keyword evidence="4" id="KW-1133">Transmembrane helix</keyword>
<dbReference type="InterPro" id="IPR009003">
    <property type="entry name" value="Peptidase_S1_PA"/>
</dbReference>
<feature type="repeat" description="ANK" evidence="3">
    <location>
        <begin position="264"/>
        <end position="296"/>
    </location>
</feature>
<feature type="repeat" description="ANK" evidence="3">
    <location>
        <begin position="298"/>
        <end position="330"/>
    </location>
</feature>
<dbReference type="SUPFAM" id="SSF50494">
    <property type="entry name" value="Trypsin-like serine proteases"/>
    <property type="match status" value="1"/>
</dbReference>
<keyword evidence="6" id="KW-1185">Reference proteome</keyword>
<evidence type="ECO:0000313" key="5">
    <source>
        <dbReference type="EMBL" id="CAD7704674.1"/>
    </source>
</evidence>
<evidence type="ECO:0000313" key="6">
    <source>
        <dbReference type="Proteomes" id="UP000708148"/>
    </source>
</evidence>
<feature type="repeat" description="ANK" evidence="3">
    <location>
        <begin position="331"/>
        <end position="366"/>
    </location>
</feature>
<dbReference type="SMART" id="SM00248">
    <property type="entry name" value="ANK"/>
    <property type="match status" value="5"/>
</dbReference>
<protein>
    <submittedName>
        <fullName evidence="5">Uncharacterized protein</fullName>
    </submittedName>
</protein>
<dbReference type="AlphaFoldDB" id="A0A8S1JFD8"/>
<organism evidence="5 6">
    <name type="scientific">Ostreobium quekettii</name>
    <dbReference type="NCBI Taxonomy" id="121088"/>
    <lineage>
        <taxon>Eukaryota</taxon>
        <taxon>Viridiplantae</taxon>
        <taxon>Chlorophyta</taxon>
        <taxon>core chlorophytes</taxon>
        <taxon>Ulvophyceae</taxon>
        <taxon>TCBD clade</taxon>
        <taxon>Bryopsidales</taxon>
        <taxon>Ostreobineae</taxon>
        <taxon>Ostreobiaceae</taxon>
        <taxon>Ostreobium</taxon>
    </lineage>
</organism>
<comment type="caution">
    <text evidence="5">The sequence shown here is derived from an EMBL/GenBank/DDBJ whole genome shotgun (WGS) entry which is preliminary data.</text>
</comment>
<dbReference type="PRINTS" id="PR01415">
    <property type="entry name" value="ANKYRIN"/>
</dbReference>
<dbReference type="Pfam" id="PF12796">
    <property type="entry name" value="Ank_2"/>
    <property type="match status" value="2"/>
</dbReference>
<keyword evidence="2 3" id="KW-0040">ANK repeat</keyword>
<evidence type="ECO:0000256" key="4">
    <source>
        <dbReference type="SAM" id="Phobius"/>
    </source>
</evidence>
<dbReference type="PROSITE" id="PS50297">
    <property type="entry name" value="ANK_REP_REGION"/>
    <property type="match status" value="3"/>
</dbReference>
<dbReference type="InterPro" id="IPR002110">
    <property type="entry name" value="Ankyrin_rpt"/>
</dbReference>